<dbReference type="AlphaFoldDB" id="A0A5C6V069"/>
<feature type="domain" description="HotDog ACOT-type" evidence="4">
    <location>
        <begin position="6"/>
        <end position="118"/>
    </location>
</feature>
<comment type="similarity">
    <text evidence="1">Belongs to the acyl coenzyme A hydrolase family.</text>
</comment>
<protein>
    <submittedName>
        <fullName evidence="5">Acyl-CoA thioesterase</fullName>
    </submittedName>
</protein>
<name>A0A5C6V069_9FLAO</name>
<dbReference type="InterPro" id="IPR033120">
    <property type="entry name" value="HOTDOG_ACOT"/>
</dbReference>
<dbReference type="EMBL" id="VORB01000007">
    <property type="protein sequence ID" value="TXC78340.1"/>
    <property type="molecule type" value="Genomic_DNA"/>
</dbReference>
<dbReference type="GO" id="GO:0006637">
    <property type="term" value="P:acyl-CoA metabolic process"/>
    <property type="evidence" value="ECO:0007669"/>
    <property type="project" value="TreeGrafter"/>
</dbReference>
<dbReference type="GO" id="GO:0052816">
    <property type="term" value="F:long-chain fatty acyl-CoA hydrolase activity"/>
    <property type="evidence" value="ECO:0007669"/>
    <property type="project" value="TreeGrafter"/>
</dbReference>
<dbReference type="OrthoDB" id="9801856at2"/>
<sequence length="180" mass="20407">MFKTVEESQTQLTELMVPSYTNFGGKIHGGQILSLLDKTAYVCASKHADNYCVTLSVDRVEFLHPVEVGTLLHLYASVNYVGRTSLIVGVRVVSENFKTKEKIHTNSCYFTMVSVDDAGKPSPVPGLILRSTDEMRRFIEGRERKKTNLRFKSEFEKSKKEILSNIKAYDFADENCELKI</sequence>
<dbReference type="RefSeq" id="WP_147014762.1">
    <property type="nucleotide sequence ID" value="NZ_VORB01000007.1"/>
</dbReference>
<dbReference type="InterPro" id="IPR029069">
    <property type="entry name" value="HotDog_dom_sf"/>
</dbReference>
<keyword evidence="6" id="KW-1185">Reference proteome</keyword>
<dbReference type="PROSITE" id="PS51770">
    <property type="entry name" value="HOTDOG_ACOT"/>
    <property type="match status" value="1"/>
</dbReference>
<evidence type="ECO:0000313" key="5">
    <source>
        <dbReference type="EMBL" id="TXC78340.1"/>
    </source>
</evidence>
<evidence type="ECO:0000256" key="2">
    <source>
        <dbReference type="ARBA" id="ARBA00022801"/>
    </source>
</evidence>
<dbReference type="CDD" id="cd03442">
    <property type="entry name" value="BFIT_BACH"/>
    <property type="match status" value="1"/>
</dbReference>
<dbReference type="InterPro" id="IPR040170">
    <property type="entry name" value="Cytosol_ACT"/>
</dbReference>
<dbReference type="PANTHER" id="PTHR11049">
    <property type="entry name" value="ACYL COENZYME A THIOESTER HYDROLASE"/>
    <property type="match status" value="1"/>
</dbReference>
<dbReference type="PANTHER" id="PTHR11049:SF16">
    <property type="entry name" value="PROTEIN VDLD"/>
    <property type="match status" value="1"/>
</dbReference>
<gene>
    <name evidence="5" type="ORF">FRX97_08400</name>
</gene>
<evidence type="ECO:0000256" key="3">
    <source>
        <dbReference type="PROSITE-ProRule" id="PRU01106"/>
    </source>
</evidence>
<dbReference type="Gene3D" id="3.10.129.10">
    <property type="entry name" value="Hotdog Thioesterase"/>
    <property type="match status" value="1"/>
</dbReference>
<evidence type="ECO:0000256" key="1">
    <source>
        <dbReference type="ARBA" id="ARBA00010458"/>
    </source>
</evidence>
<keyword evidence="2 3" id="KW-0378">Hydrolase</keyword>
<dbReference type="Proteomes" id="UP000321168">
    <property type="component" value="Unassembled WGS sequence"/>
</dbReference>
<accession>A0A5C6V069</accession>
<organism evidence="5 6">
    <name type="scientific">Luteibaculum oceani</name>
    <dbReference type="NCBI Taxonomy" id="1294296"/>
    <lineage>
        <taxon>Bacteria</taxon>
        <taxon>Pseudomonadati</taxon>
        <taxon>Bacteroidota</taxon>
        <taxon>Flavobacteriia</taxon>
        <taxon>Flavobacteriales</taxon>
        <taxon>Luteibaculaceae</taxon>
        <taxon>Luteibaculum</taxon>
    </lineage>
</organism>
<comment type="caution">
    <text evidence="5">The sequence shown here is derived from an EMBL/GenBank/DDBJ whole genome shotgun (WGS) entry which is preliminary data.</text>
</comment>
<dbReference type="GO" id="GO:0005829">
    <property type="term" value="C:cytosol"/>
    <property type="evidence" value="ECO:0007669"/>
    <property type="project" value="TreeGrafter"/>
</dbReference>
<evidence type="ECO:0000259" key="4">
    <source>
        <dbReference type="PROSITE" id="PS51770"/>
    </source>
</evidence>
<proteinExistence type="inferred from homology"/>
<dbReference type="InterPro" id="IPR006683">
    <property type="entry name" value="Thioestr_dom"/>
</dbReference>
<dbReference type="SUPFAM" id="SSF54637">
    <property type="entry name" value="Thioesterase/thiol ester dehydrase-isomerase"/>
    <property type="match status" value="1"/>
</dbReference>
<dbReference type="Pfam" id="PF03061">
    <property type="entry name" value="4HBT"/>
    <property type="match status" value="1"/>
</dbReference>
<evidence type="ECO:0000313" key="6">
    <source>
        <dbReference type="Proteomes" id="UP000321168"/>
    </source>
</evidence>
<reference evidence="5 6" key="1">
    <citation type="submission" date="2019-08" db="EMBL/GenBank/DDBJ databases">
        <title>Genome of Luteibaculum oceani JCM 18817.</title>
        <authorList>
            <person name="Bowman J.P."/>
        </authorList>
    </citation>
    <scope>NUCLEOTIDE SEQUENCE [LARGE SCALE GENOMIC DNA]</scope>
    <source>
        <strain evidence="5 6">JCM 18817</strain>
    </source>
</reference>